<reference evidence="2" key="1">
    <citation type="journal article" date="2019" name="Int. J. Syst. Evol. Microbiol.">
        <title>The Global Catalogue of Microorganisms (GCM) 10K type strain sequencing project: providing services to taxonomists for standard genome sequencing and annotation.</title>
        <authorList>
            <consortium name="The Broad Institute Genomics Platform"/>
            <consortium name="The Broad Institute Genome Sequencing Center for Infectious Disease"/>
            <person name="Wu L."/>
            <person name="Ma J."/>
        </authorList>
    </citation>
    <scope>NUCLEOTIDE SEQUENCE [LARGE SCALE GENOMIC DNA]</scope>
    <source>
        <strain evidence="2">JCM 17657</strain>
    </source>
</reference>
<name>A0ABP9I049_9ACTN</name>
<evidence type="ECO:0000313" key="1">
    <source>
        <dbReference type="EMBL" id="GAA4983894.1"/>
    </source>
</evidence>
<organism evidence="1 2">
    <name type="scientific">Streptomyces hyderabadensis</name>
    <dbReference type="NCBI Taxonomy" id="598549"/>
    <lineage>
        <taxon>Bacteria</taxon>
        <taxon>Bacillati</taxon>
        <taxon>Actinomycetota</taxon>
        <taxon>Actinomycetes</taxon>
        <taxon>Kitasatosporales</taxon>
        <taxon>Streptomycetaceae</taxon>
        <taxon>Streptomyces</taxon>
    </lineage>
</organism>
<gene>
    <name evidence="1" type="ORF">GCM10023257_23430</name>
</gene>
<evidence type="ECO:0000313" key="2">
    <source>
        <dbReference type="Proteomes" id="UP001500610"/>
    </source>
</evidence>
<proteinExistence type="predicted"/>
<dbReference type="Proteomes" id="UP001500610">
    <property type="component" value="Unassembled WGS sequence"/>
</dbReference>
<keyword evidence="2" id="KW-1185">Reference proteome</keyword>
<sequence>MEGDDGLETAGTVLAEHDLLMTPLVRVEQGVQYISRCAVYVGHGGDSCVGAAMGGSPP</sequence>
<dbReference type="EMBL" id="BAABIV010000011">
    <property type="protein sequence ID" value="GAA4983894.1"/>
    <property type="molecule type" value="Genomic_DNA"/>
</dbReference>
<protein>
    <submittedName>
        <fullName evidence="1">Uncharacterized protein</fullName>
    </submittedName>
</protein>
<comment type="caution">
    <text evidence="1">The sequence shown here is derived from an EMBL/GenBank/DDBJ whole genome shotgun (WGS) entry which is preliminary data.</text>
</comment>
<accession>A0ABP9I049</accession>